<dbReference type="InterPro" id="IPR027417">
    <property type="entry name" value="P-loop_NTPase"/>
</dbReference>
<protein>
    <submittedName>
        <fullName evidence="1">Uncharacterized protein</fullName>
    </submittedName>
</protein>
<proteinExistence type="predicted"/>
<organism evidence="1 2">
    <name type="scientific">Cymbomonas tetramitiformis</name>
    <dbReference type="NCBI Taxonomy" id="36881"/>
    <lineage>
        <taxon>Eukaryota</taxon>
        <taxon>Viridiplantae</taxon>
        <taxon>Chlorophyta</taxon>
        <taxon>Pyramimonadophyceae</taxon>
        <taxon>Pyramimonadales</taxon>
        <taxon>Pyramimonadaceae</taxon>
        <taxon>Cymbomonas</taxon>
    </lineage>
</organism>
<gene>
    <name evidence="1" type="ORF">CYMTET_47758</name>
</gene>
<sequence>MRFNTVEATLMPWQSVVINHVASVLEQQTDLPVHSVLAYHPAGAGKTMTLSIIYKEFFAHTCAEDAVLYLPLAIGNTEYEAFFQRMKAFYPDDDLYKESGNGKTLLKSRKLKKAGENGLDCVMMDTYTDMHHWKDFDAMKTRYYKVKNQVGFRVGEGGSADKRPIGVLFIIDEVHELLKDEQESRERYNALLGFLQEIQKDFCDMEKQAEGNVRPLFRLLMLSATPFETLEQLDKLKDLAHAYNFVENQAGGSEVVETGFVGPATIVKMEMAMAKRKKIGETERVAAKKQKAAPRGDPSTKGFNAVKIRHLPNLSVGYLKTLPRSLQAGHEFVVENTVPADPIGYSDMHTSTHLDIPLLDQLHANICEVHHNSRTALPNTTARQLVFFPKDKETGKSILDDVATRQLLIDRLHQSKGLQGDREYTTSHAAGTSFTNTAEEGQIRFVLIYDKCDKFHEMVQAFGNIERQDFFAVSDVHFVGEPSSNTEYVQNLYRSIRLCSHVNVDPLVKVHLYKFDTEADCFMDPLAATRTSFLNRFAIDAEPEKTSVMRPVTNLEEEKGRLSQFATQFATKVLKTIGMGEAMLEPPLEEVHESTFKSFYEPPFANATGVMRVHGDATARYKNVTSDEANRFQRIEYLRDRLRSVQPRMFTPAFDLVTVDDIETYLERVLVPTENAMDFMKHYAEQSDKCERAMSVYAYFEAVDSMLPLIIPYSLEMLTSIEWKVAEYLRKILTTGYEAGIVSVAETMNVARRDSSHRETIRKIGEQFISLTDYLQKSISSMRVTWEHIRAPVRFDLPALLEFCEKTNSLSEFAISTICLPNNEFGLVEIMTEGRDALKRAVMDTAWRDNVQFVVPEYAYELNVTRGETYNLVKEGFDGRFETFEALKNAWRGKLYTVNQGSNIDKTTYIMEPFDLTTVFDWWEAYRQGMWGYRLRQALFDASRAPEDRLVTVASIKSLVDILNGCIATPETVDHIDISRLTQNLILDQSTPTYAPVQVFKESALQQFPSQQLTLWQMNDKLPRSLSDSSDTISSQHLLLWMPDYGLAPENSPLQAAYAHSERAVVFYEENDEFDSDDLGSARVFATWCASERWRTPSSQMTF</sequence>
<dbReference type="EMBL" id="LGRX02033150">
    <property type="protein sequence ID" value="KAK3242599.1"/>
    <property type="molecule type" value="Genomic_DNA"/>
</dbReference>
<name>A0AAE0BV74_9CHLO</name>
<evidence type="ECO:0000313" key="1">
    <source>
        <dbReference type="EMBL" id="KAK3242599.1"/>
    </source>
</evidence>
<reference evidence="1 2" key="1">
    <citation type="journal article" date="2015" name="Genome Biol. Evol.">
        <title>Comparative Genomics of a Bacterivorous Green Alga Reveals Evolutionary Causalities and Consequences of Phago-Mixotrophic Mode of Nutrition.</title>
        <authorList>
            <person name="Burns J.A."/>
            <person name="Paasch A."/>
            <person name="Narechania A."/>
            <person name="Kim E."/>
        </authorList>
    </citation>
    <scope>NUCLEOTIDE SEQUENCE [LARGE SCALE GENOMIC DNA]</scope>
    <source>
        <strain evidence="1 2">PLY_AMNH</strain>
    </source>
</reference>
<dbReference type="Proteomes" id="UP001190700">
    <property type="component" value="Unassembled WGS sequence"/>
</dbReference>
<evidence type="ECO:0000313" key="2">
    <source>
        <dbReference type="Proteomes" id="UP001190700"/>
    </source>
</evidence>
<dbReference type="AlphaFoldDB" id="A0AAE0BV74"/>
<dbReference type="SUPFAM" id="SSF52540">
    <property type="entry name" value="P-loop containing nucleoside triphosphate hydrolases"/>
    <property type="match status" value="1"/>
</dbReference>
<keyword evidence="2" id="KW-1185">Reference proteome</keyword>
<dbReference type="Gene3D" id="3.40.50.300">
    <property type="entry name" value="P-loop containing nucleotide triphosphate hydrolases"/>
    <property type="match status" value="1"/>
</dbReference>
<accession>A0AAE0BV74</accession>
<comment type="caution">
    <text evidence="1">The sequence shown here is derived from an EMBL/GenBank/DDBJ whole genome shotgun (WGS) entry which is preliminary data.</text>
</comment>